<evidence type="ECO:0008006" key="3">
    <source>
        <dbReference type="Google" id="ProtNLM"/>
    </source>
</evidence>
<sequence length="539" mass="58886">MIRPDINAASEPIDPSLQVSKSSFLLPAIALRAISTPCHGQQQQQQQPSPLLITQQSHSLIASIMPWTAAKDSPNTFTRPLGPNETFIKLVSDPGHPLGREHWAVNYTVAIQPHGDSATADLLPPLIRYSWLHLRFQHPSLAAHPDASNANLVYTVPDSADALSQWASETFSVEADAQCADDVIRRIAPAPDARLYYIPKTGELLLHSAHWRMDGVGGLLLLGQLVDLMASHCGEEEEEKKKQLRPEDAFEAFSWGSEVERLAPPVEEAGNMPLSATEEQKAIAHGAVGTFALAAGAMGVPYLGDGSTVPSCTRAAELRCSPAITAAAVAAAKARGVSITAAVHASLAAVNFRRAIADHRHQGRHYTSTIKQSLRPYLPPPYSTPAMAAALFTSGWLARVDPASNTWEEMARKYQAEYQKGISSDYLQGHREYASTLVEVIRNLPTPEEPPSDIDISSMGIMEQYLQREYGIPGRGFSITHAGVGVEMLSRQGVVFVWTFRDQLTLRLVYNEAFHPPEQMTEFLKDVQADLLTQLQVAE</sequence>
<dbReference type="GeneID" id="63862613"/>
<dbReference type="PANTHER" id="PTHR42034:SF1">
    <property type="entry name" value="CONDENSATION DOMAIN-CONTAINING PROTEIN"/>
    <property type="match status" value="1"/>
</dbReference>
<gene>
    <name evidence="1" type="ORF">BO72DRAFT_450557</name>
</gene>
<protein>
    <recommendedName>
        <fullName evidence="3">CoA-dependent acyltransferase</fullName>
    </recommendedName>
</protein>
<dbReference type="PANTHER" id="PTHR42034">
    <property type="entry name" value="CHROMOSOME 7, WHOLE GENOME SHOTGUN SEQUENCE-RELATED"/>
    <property type="match status" value="1"/>
</dbReference>
<dbReference type="RefSeq" id="XP_040798710.1">
    <property type="nucleotide sequence ID" value="XM_040945280.1"/>
</dbReference>
<organism evidence="1 2">
    <name type="scientific">Aspergillus fijiensis CBS 313.89</name>
    <dbReference type="NCBI Taxonomy" id="1448319"/>
    <lineage>
        <taxon>Eukaryota</taxon>
        <taxon>Fungi</taxon>
        <taxon>Dikarya</taxon>
        <taxon>Ascomycota</taxon>
        <taxon>Pezizomycotina</taxon>
        <taxon>Eurotiomycetes</taxon>
        <taxon>Eurotiomycetidae</taxon>
        <taxon>Eurotiales</taxon>
        <taxon>Aspergillaceae</taxon>
        <taxon>Aspergillus</taxon>
    </lineage>
</organism>
<dbReference type="SUPFAM" id="SSF52777">
    <property type="entry name" value="CoA-dependent acyltransferases"/>
    <property type="match status" value="1"/>
</dbReference>
<dbReference type="Proteomes" id="UP000249789">
    <property type="component" value="Unassembled WGS sequence"/>
</dbReference>
<dbReference type="AlphaFoldDB" id="A0A8G1VVN8"/>
<accession>A0A8G1VVN8</accession>
<proteinExistence type="predicted"/>
<keyword evidence="2" id="KW-1185">Reference proteome</keyword>
<evidence type="ECO:0000313" key="1">
    <source>
        <dbReference type="EMBL" id="RAK74700.1"/>
    </source>
</evidence>
<dbReference type="Gene3D" id="3.30.559.30">
    <property type="entry name" value="Nonribosomal peptide synthetase, condensation domain"/>
    <property type="match status" value="1"/>
</dbReference>
<dbReference type="Gene3D" id="3.30.559.10">
    <property type="entry name" value="Chloramphenicol acetyltransferase-like domain"/>
    <property type="match status" value="1"/>
</dbReference>
<dbReference type="InterPro" id="IPR023213">
    <property type="entry name" value="CAT-like_dom_sf"/>
</dbReference>
<evidence type="ECO:0000313" key="2">
    <source>
        <dbReference type="Proteomes" id="UP000249789"/>
    </source>
</evidence>
<dbReference type="EMBL" id="KZ824666">
    <property type="protein sequence ID" value="RAK74700.1"/>
    <property type="molecule type" value="Genomic_DNA"/>
</dbReference>
<dbReference type="VEuPathDB" id="FungiDB:BO72DRAFT_450557"/>
<dbReference type="OrthoDB" id="2548233at2759"/>
<reference evidence="1 2" key="1">
    <citation type="submission" date="2018-02" db="EMBL/GenBank/DDBJ databases">
        <title>The genomes of Aspergillus section Nigri reveals drivers in fungal speciation.</title>
        <authorList>
            <consortium name="DOE Joint Genome Institute"/>
            <person name="Vesth T.C."/>
            <person name="Nybo J."/>
            <person name="Theobald S."/>
            <person name="Brandl J."/>
            <person name="Frisvad J.C."/>
            <person name="Nielsen K.F."/>
            <person name="Lyhne E.K."/>
            <person name="Kogle M.E."/>
            <person name="Kuo A."/>
            <person name="Riley R."/>
            <person name="Clum A."/>
            <person name="Nolan M."/>
            <person name="Lipzen A."/>
            <person name="Salamov A."/>
            <person name="Henrissat B."/>
            <person name="Wiebenga A."/>
            <person name="De vries R.P."/>
            <person name="Grigoriev I.V."/>
            <person name="Mortensen U.H."/>
            <person name="Andersen M.R."/>
            <person name="Baker S.E."/>
        </authorList>
    </citation>
    <scope>NUCLEOTIDE SEQUENCE [LARGE SCALE GENOMIC DNA]</scope>
    <source>
        <strain evidence="1 2">CBS 313.89</strain>
    </source>
</reference>
<name>A0A8G1VVN8_9EURO</name>